<feature type="domain" description="PAC" evidence="7">
    <location>
        <begin position="1538"/>
        <end position="1587"/>
    </location>
</feature>
<dbReference type="SUPFAM" id="SSF55874">
    <property type="entry name" value="ATPase domain of HSP90 chaperone/DNA topoisomerase II/histidine kinase"/>
    <property type="match status" value="1"/>
</dbReference>
<dbReference type="SUPFAM" id="SSF52540">
    <property type="entry name" value="P-loop containing nucleoside triphosphate hydrolases"/>
    <property type="match status" value="1"/>
</dbReference>
<dbReference type="InterPro" id="IPR003661">
    <property type="entry name" value="HisK_dim/P_dom"/>
</dbReference>
<organism evidence="8 9">
    <name type="scientific">Bradyrhizobium canariense</name>
    <dbReference type="NCBI Taxonomy" id="255045"/>
    <lineage>
        <taxon>Bacteria</taxon>
        <taxon>Pseudomonadati</taxon>
        <taxon>Pseudomonadota</taxon>
        <taxon>Alphaproteobacteria</taxon>
        <taxon>Hyphomicrobiales</taxon>
        <taxon>Nitrobacteraceae</taxon>
        <taxon>Bradyrhizobium</taxon>
    </lineage>
</organism>
<dbReference type="NCBIfam" id="TIGR00229">
    <property type="entry name" value="sensory_box"/>
    <property type="match status" value="1"/>
</dbReference>
<dbReference type="PROSITE" id="PS50109">
    <property type="entry name" value="HIS_KIN"/>
    <property type="match status" value="1"/>
</dbReference>
<dbReference type="PRINTS" id="PR00344">
    <property type="entry name" value="BCTRLSENSOR"/>
</dbReference>
<dbReference type="InterPro" id="IPR000014">
    <property type="entry name" value="PAS"/>
</dbReference>
<dbReference type="InterPro" id="IPR036890">
    <property type="entry name" value="HATPase_C_sf"/>
</dbReference>
<dbReference type="InterPro" id="IPR035965">
    <property type="entry name" value="PAS-like_dom_sf"/>
</dbReference>
<dbReference type="InterPro" id="IPR027417">
    <property type="entry name" value="P-loop_NTPase"/>
</dbReference>
<sequence length="1816" mass="200134">MGNLEILSEDGGLVLARGWREGEVGGKDVLIVLPASEQPTQTILDRIAHEYSFKDELDSTWAVLPLELTRDRGGKIILVLEDPGGELLGGLLGTPMEVGLFLRLAVGVAAALGKVHQHRLIHKDIKPANILVNTANDEVRLTGFGIASRLTRERQSVQPPEFIGGTLAYMAPEQTGRMNRSIDSRTDIYSLGVTLYEMLTGSLPFTASDPMEWIHCHIARQARAPSERATGIPDVLSSIVMKLLAKTAEERYQTAGGIESDLQRCLREWQLHGLIEPFALAAHDTSDQLLIPEQLYGREREIATLLASFDRVVAQGAPELVLISGYAGVGKSSLVNELHKVLVAPRGLFAAGKFDQYKRDIPYATLAQAFQVLVRKILAKSEAELGRWRETLLNALQPDGDLIVDLVPELKLIIGEQEPIAELPASDARRRFHLLLRRFIGVFARPEHPLALFLDDLQWLDAATLDLLEDLLTQESVPHLLLIGAYRDNEIDASHPLMRKLGSIKAVGTSSIEEITLGALDAQHVSRLIAEALHCDTDRVGDLAQLILQKTDGNPFFINRFLSTLTDEGLIAFDSVHSRWSWDLKRIQEKGYTDNVADLMIGKLVRLPIATQLALQQLACLGNIATTAMLAIVHEATEQELHASLVEARRQDLVDFLESSYRFAHDRVHEAAYALIPIERRDAAHLRIGRMLVAHTPPGKLDEAVFEIVNQLNRASSLVTGPEEREQLAEFNLMAGKRAQASCAYASALNYLTTGAALLTGDGRQDRPELSFALELARAHCEFASGTIAEAEKRLRSLSIRAVTTAERVAVACLQVDLYQGIDRSDEAVAVGLRSLRQLGVDLPERPTEADARRAYDGIWTRLGARAIEDLINLPLMSDPDSLAAVDLLTRVAIPGHYFDSWHLFALAVCTAVSIGLERGHSDASCIAYAQLGTLATYFGQFDAGYRFGRLGCELVEQPGLQRFQARTFETFGFGVPWTQHVRKGREFLTRGFELASRTGEISFAGYACGQLTTNYLMAGDPLIEAQEQAEHGLTFVRKVGFGTIEGWILGQLGLIRSLRGLTVRLGSFDDGVFREIDLEHNLAGKPALALPECWYYIRKLQARFLAGEYSDALQAASRAQPLVGGTLSLLEVVEYHFYDALCHAAVYESASFEDRKYHRGRLTDHLEKLDTWGLHSPENFATRAALVGAEVARIDGRDADAMRLYEQAIRSAREHGLVQNEALAYEVAARFCSARGFETFADSYLRKAKDCYFRWGAEGKVRQLDRFYPHLAAPAEQRPVPIIAPPSQQLDVASIVKASQAVSSEIELPKLIERLMTIALENAGADRGLLILATGDEYLIQAEARTTSDQVEVTMRQEPITGIACPESLVRYVIRTRETIILNDASKSNLFSGDDYLRDGQSKSILCLPLIKQQALAGILLLENALTSHAFTPARIAVLELLAAQAAISLENTRLYSDLQEREAKVRRLVDSNIVGICIFDVDRRIVEANDAFLSIVGYSRDDVISGRLSFTGLTPPEWAGTDERILAELASTGTCRPYEKDLFREDGSRVPVLVAGATYGELRHQGVAFVVDLTERKRAEAELAHANRVATMGQLTASIAHEVNQPVAALLTNAETALRWLAHQPPNLEKAKPLIDRIVSDGKRTADIVSRIREFSKKAPAQKGNLEINEAILEIMRLTRAAMSEHSVSAEMQLSETLPHILGDKVQLQQVVLNLVMNAIEAMSEATEGRRELLIKTDEVKSGGVLVAVSDTGPGLSQTNPERMFDPFFTTKPSGLGMGLPICRSIIEAHGGRLWAMPNEPRGAVFYMMLPIGE</sequence>
<evidence type="ECO:0000256" key="3">
    <source>
        <dbReference type="ARBA" id="ARBA00022553"/>
    </source>
</evidence>
<protein>
    <recommendedName>
        <fullName evidence="2">histidine kinase</fullName>
        <ecNumber evidence="2">2.7.13.3</ecNumber>
    </recommendedName>
</protein>
<evidence type="ECO:0000313" key="8">
    <source>
        <dbReference type="EMBL" id="OSJ03670.1"/>
    </source>
</evidence>
<dbReference type="InterPro" id="IPR011009">
    <property type="entry name" value="Kinase-like_dom_sf"/>
</dbReference>
<dbReference type="SUPFAM" id="SSF47384">
    <property type="entry name" value="Homodimeric domain of signal transducing histidine kinase"/>
    <property type="match status" value="1"/>
</dbReference>
<evidence type="ECO:0000259" key="6">
    <source>
        <dbReference type="PROSITE" id="PS50112"/>
    </source>
</evidence>
<feature type="domain" description="Protein kinase" evidence="4">
    <location>
        <begin position="1"/>
        <end position="275"/>
    </location>
</feature>
<name>A0A1X3GJ53_9BRAD</name>
<evidence type="ECO:0000259" key="5">
    <source>
        <dbReference type="PROSITE" id="PS50109"/>
    </source>
</evidence>
<dbReference type="InterPro" id="IPR003018">
    <property type="entry name" value="GAF"/>
</dbReference>
<dbReference type="Gene3D" id="1.10.510.10">
    <property type="entry name" value="Transferase(Phosphotransferase) domain 1"/>
    <property type="match status" value="1"/>
</dbReference>
<dbReference type="EMBL" id="NAFI01000186">
    <property type="protein sequence ID" value="OSJ03670.1"/>
    <property type="molecule type" value="Genomic_DNA"/>
</dbReference>
<dbReference type="Gene3D" id="3.30.450.40">
    <property type="match status" value="1"/>
</dbReference>
<dbReference type="SMART" id="SM00387">
    <property type="entry name" value="HATPase_c"/>
    <property type="match status" value="1"/>
</dbReference>
<dbReference type="GO" id="GO:0000155">
    <property type="term" value="F:phosphorelay sensor kinase activity"/>
    <property type="evidence" value="ECO:0007669"/>
    <property type="project" value="InterPro"/>
</dbReference>
<dbReference type="SMART" id="SM00388">
    <property type="entry name" value="HisKA"/>
    <property type="match status" value="1"/>
</dbReference>
<dbReference type="SMART" id="SM00065">
    <property type="entry name" value="GAF"/>
    <property type="match status" value="1"/>
</dbReference>
<dbReference type="SUPFAM" id="SSF55785">
    <property type="entry name" value="PYP-like sensor domain (PAS domain)"/>
    <property type="match status" value="1"/>
</dbReference>
<dbReference type="Pfam" id="PF00512">
    <property type="entry name" value="HisKA"/>
    <property type="match status" value="1"/>
</dbReference>
<dbReference type="SUPFAM" id="SSF56112">
    <property type="entry name" value="Protein kinase-like (PK-like)"/>
    <property type="match status" value="1"/>
</dbReference>
<dbReference type="PROSITE" id="PS50112">
    <property type="entry name" value="PAS"/>
    <property type="match status" value="1"/>
</dbReference>
<dbReference type="InterPro" id="IPR003594">
    <property type="entry name" value="HATPase_dom"/>
</dbReference>
<feature type="domain" description="PAS" evidence="6">
    <location>
        <begin position="1463"/>
        <end position="1519"/>
    </location>
</feature>
<dbReference type="Gene3D" id="3.30.450.20">
    <property type="entry name" value="PAS domain"/>
    <property type="match status" value="1"/>
</dbReference>
<dbReference type="Pfam" id="PF00069">
    <property type="entry name" value="Pkinase"/>
    <property type="match status" value="1"/>
</dbReference>
<comment type="catalytic activity">
    <reaction evidence="1">
        <text>ATP + protein L-histidine = ADP + protein N-phospho-L-histidine.</text>
        <dbReference type="EC" id="2.7.13.3"/>
    </reaction>
</comment>
<dbReference type="InterPro" id="IPR036097">
    <property type="entry name" value="HisK_dim/P_sf"/>
</dbReference>
<comment type="caution">
    <text evidence="8">The sequence shown here is derived from an EMBL/GenBank/DDBJ whole genome shotgun (WGS) entry which is preliminary data.</text>
</comment>
<keyword evidence="3" id="KW-0597">Phosphoprotein</keyword>
<dbReference type="RefSeq" id="WP_085359320.1">
    <property type="nucleotide sequence ID" value="NZ_NAFD01000193.1"/>
</dbReference>
<proteinExistence type="predicted"/>
<dbReference type="Proteomes" id="UP000193553">
    <property type="component" value="Unassembled WGS sequence"/>
</dbReference>
<keyword evidence="8" id="KW-0418">Kinase</keyword>
<dbReference type="InterPro" id="IPR005467">
    <property type="entry name" value="His_kinase_dom"/>
</dbReference>
<dbReference type="Gene3D" id="1.10.287.130">
    <property type="match status" value="1"/>
</dbReference>
<dbReference type="Pfam" id="PF13191">
    <property type="entry name" value="AAA_16"/>
    <property type="match status" value="1"/>
</dbReference>
<dbReference type="InterPro" id="IPR000700">
    <property type="entry name" value="PAS-assoc_C"/>
</dbReference>
<dbReference type="CDD" id="cd00130">
    <property type="entry name" value="PAS"/>
    <property type="match status" value="1"/>
</dbReference>
<keyword evidence="8" id="KW-0808">Transferase</keyword>
<dbReference type="PROSITE" id="PS50011">
    <property type="entry name" value="PROTEIN_KINASE_DOM"/>
    <property type="match status" value="1"/>
</dbReference>
<evidence type="ECO:0000256" key="1">
    <source>
        <dbReference type="ARBA" id="ARBA00000085"/>
    </source>
</evidence>
<dbReference type="PANTHER" id="PTHR43642">
    <property type="entry name" value="HYBRID SIGNAL TRANSDUCTION HISTIDINE KINASE G"/>
    <property type="match status" value="1"/>
</dbReference>
<dbReference type="SMART" id="SM00220">
    <property type="entry name" value="S_TKc"/>
    <property type="match status" value="1"/>
</dbReference>
<dbReference type="Pfam" id="PF02518">
    <property type="entry name" value="HATPase_c"/>
    <property type="match status" value="1"/>
</dbReference>
<dbReference type="SMART" id="SM00091">
    <property type="entry name" value="PAS"/>
    <property type="match status" value="1"/>
</dbReference>
<feature type="domain" description="Histidine kinase" evidence="5">
    <location>
        <begin position="1600"/>
        <end position="1816"/>
    </location>
</feature>
<dbReference type="PROSITE" id="PS50113">
    <property type="entry name" value="PAC"/>
    <property type="match status" value="1"/>
</dbReference>
<gene>
    <name evidence="8" type="ORF">BSZ18_30630</name>
</gene>
<dbReference type="Pfam" id="PF13426">
    <property type="entry name" value="PAS_9"/>
    <property type="match status" value="1"/>
</dbReference>
<dbReference type="CDD" id="cd00082">
    <property type="entry name" value="HisKA"/>
    <property type="match status" value="1"/>
</dbReference>
<evidence type="ECO:0000256" key="2">
    <source>
        <dbReference type="ARBA" id="ARBA00012438"/>
    </source>
</evidence>
<dbReference type="GO" id="GO:0009882">
    <property type="term" value="F:blue light photoreceptor activity"/>
    <property type="evidence" value="ECO:0007669"/>
    <property type="project" value="UniProtKB-ARBA"/>
</dbReference>
<accession>A0A1X3GJ53</accession>
<dbReference type="InterPro" id="IPR041664">
    <property type="entry name" value="AAA_16"/>
</dbReference>
<dbReference type="Pfam" id="PF01590">
    <property type="entry name" value="GAF"/>
    <property type="match status" value="1"/>
</dbReference>
<dbReference type="InterPro" id="IPR008271">
    <property type="entry name" value="Ser/Thr_kinase_AS"/>
</dbReference>
<dbReference type="SUPFAM" id="SSF55781">
    <property type="entry name" value="GAF domain-like"/>
    <property type="match status" value="1"/>
</dbReference>
<reference evidence="8 9" key="1">
    <citation type="submission" date="2017-03" db="EMBL/GenBank/DDBJ databases">
        <title>Whole genome sequences of fourteen strains of Bradyrhizobium canariense and one strain of Bradyrhizobium japonicum isolated from Lupinus (Papilionoideae: Genisteae) species in Algeria.</title>
        <authorList>
            <person name="Crovadore J."/>
            <person name="Chekireb D."/>
            <person name="Brachmann A."/>
            <person name="Chablais R."/>
            <person name="Cochard B."/>
            <person name="Lefort F."/>
        </authorList>
    </citation>
    <scope>NUCLEOTIDE SEQUENCE [LARGE SCALE GENOMIC DNA]</scope>
    <source>
        <strain evidence="8 9">UBMA195</strain>
    </source>
</reference>
<dbReference type="PANTHER" id="PTHR43642:SF1">
    <property type="entry name" value="HYBRID SIGNAL TRANSDUCTION HISTIDINE KINASE G"/>
    <property type="match status" value="1"/>
</dbReference>
<evidence type="ECO:0000313" key="9">
    <source>
        <dbReference type="Proteomes" id="UP000193553"/>
    </source>
</evidence>
<dbReference type="InterPro" id="IPR000719">
    <property type="entry name" value="Prot_kinase_dom"/>
</dbReference>
<dbReference type="PROSITE" id="PS00108">
    <property type="entry name" value="PROTEIN_KINASE_ST"/>
    <property type="match status" value="1"/>
</dbReference>
<dbReference type="Gene3D" id="3.30.565.10">
    <property type="entry name" value="Histidine kinase-like ATPase, C-terminal domain"/>
    <property type="match status" value="1"/>
</dbReference>
<dbReference type="InterPro" id="IPR004358">
    <property type="entry name" value="Sig_transdc_His_kin-like_C"/>
</dbReference>
<dbReference type="OrthoDB" id="9789238at2"/>
<dbReference type="EC" id="2.7.13.3" evidence="2"/>
<dbReference type="Gene3D" id="3.40.50.300">
    <property type="entry name" value="P-loop containing nucleotide triphosphate hydrolases"/>
    <property type="match status" value="1"/>
</dbReference>
<evidence type="ECO:0000259" key="4">
    <source>
        <dbReference type="PROSITE" id="PS50011"/>
    </source>
</evidence>
<dbReference type="InterPro" id="IPR029016">
    <property type="entry name" value="GAF-like_dom_sf"/>
</dbReference>
<evidence type="ECO:0000259" key="7">
    <source>
        <dbReference type="PROSITE" id="PS50113"/>
    </source>
</evidence>
<dbReference type="GO" id="GO:0005524">
    <property type="term" value="F:ATP binding"/>
    <property type="evidence" value="ECO:0007669"/>
    <property type="project" value="InterPro"/>
</dbReference>
<dbReference type="CDD" id="cd14014">
    <property type="entry name" value="STKc_PknB_like"/>
    <property type="match status" value="1"/>
</dbReference>
<dbReference type="InterPro" id="IPR053159">
    <property type="entry name" value="Hybrid_Histidine_Kinase"/>
</dbReference>